<dbReference type="Proteomes" id="UP000245380">
    <property type="component" value="Unassembled WGS sequence"/>
</dbReference>
<reference evidence="1 2" key="1">
    <citation type="submission" date="2016-11" db="EMBL/GenBank/DDBJ databases">
        <title>Comparative genomics of Acidibacillus ferroxidans species.</title>
        <authorList>
            <person name="Oliveira G."/>
            <person name="Nunes G."/>
            <person name="Oliveira R."/>
            <person name="Araujo F."/>
            <person name="Salim A."/>
            <person name="Scholte L."/>
            <person name="Morais D."/>
            <person name="Nancucheo I."/>
            <person name="Johnson D.B."/>
            <person name="Grail B."/>
            <person name="Bittencourt J."/>
            <person name="Valadares R."/>
        </authorList>
    </citation>
    <scope>NUCLEOTIDE SEQUENCE [LARGE SCALE GENOMIC DNA]</scope>
    <source>
        <strain evidence="1 2">Y002</strain>
    </source>
</reference>
<evidence type="ECO:0000313" key="1">
    <source>
        <dbReference type="EMBL" id="PWI54089.1"/>
    </source>
</evidence>
<dbReference type="EMBL" id="MPDK01000058">
    <property type="protein sequence ID" value="PWI54089.1"/>
    <property type="molecule type" value="Genomic_DNA"/>
</dbReference>
<keyword evidence="2" id="KW-1185">Reference proteome</keyword>
<gene>
    <name evidence="1" type="ORF">BM613_13935</name>
</gene>
<dbReference type="AlphaFoldDB" id="A0A2U3CYG4"/>
<comment type="caution">
    <text evidence="1">The sequence shown here is derived from an EMBL/GenBank/DDBJ whole genome shotgun (WGS) entry which is preliminary data.</text>
</comment>
<protein>
    <recommendedName>
        <fullName evidence="3">Phage tail protein</fullName>
    </recommendedName>
</protein>
<organism evidence="1 2">
    <name type="scientific">Sulfoacidibacillus thermotolerans</name>
    <name type="common">Acidibacillus sulfuroxidans</name>
    <dbReference type="NCBI Taxonomy" id="1765684"/>
    <lineage>
        <taxon>Bacteria</taxon>
        <taxon>Bacillati</taxon>
        <taxon>Bacillota</taxon>
        <taxon>Bacilli</taxon>
        <taxon>Bacillales</taxon>
        <taxon>Alicyclobacillaceae</taxon>
        <taxon>Sulfoacidibacillus</taxon>
    </lineage>
</organism>
<accession>A0A2U3CYG4</accession>
<proteinExistence type="predicted"/>
<name>A0A2U3CYG4_SULT2</name>
<evidence type="ECO:0008006" key="3">
    <source>
        <dbReference type="Google" id="ProtNLM"/>
    </source>
</evidence>
<sequence length="153" mass="16684">MVPFLLGGNMRYQRHSRHRRYVRHERHGSDATPKAKIKTVGKVQYSADGKSGWQDTIPAGLMKVNTPLTFYIRAKTVDPEDDGSYIYKFKIAPGTGDALSLQNTDVNKAKISGTAPEGMLSKTFSVNCTIEDSYGTEVTGTALTQAWSAAPAA</sequence>
<evidence type="ECO:0000313" key="2">
    <source>
        <dbReference type="Proteomes" id="UP000245380"/>
    </source>
</evidence>